<dbReference type="SUPFAM" id="SSF74650">
    <property type="entry name" value="Galactose mutarotase-like"/>
    <property type="match status" value="1"/>
</dbReference>
<evidence type="ECO:0000256" key="10">
    <source>
        <dbReference type="PIRSR" id="PIRSR005096-2"/>
    </source>
</evidence>
<dbReference type="GO" id="GO:0033499">
    <property type="term" value="P:galactose catabolic process via UDP-galactose, Leloir pathway"/>
    <property type="evidence" value="ECO:0007669"/>
    <property type="project" value="TreeGrafter"/>
</dbReference>
<dbReference type="Proteomes" id="UP000182149">
    <property type="component" value="Unassembled WGS sequence"/>
</dbReference>
<keyword evidence="7 8" id="KW-0119">Carbohydrate metabolism</keyword>
<feature type="binding site" evidence="10">
    <location>
        <position position="251"/>
    </location>
    <ligand>
        <name>beta-D-galactose</name>
        <dbReference type="ChEBI" id="CHEBI:27667"/>
    </ligand>
</feature>
<dbReference type="AlphaFoldDB" id="A0A1L8QTE7"/>
<dbReference type="UniPathway" id="UPA00242"/>
<evidence type="ECO:0000256" key="9">
    <source>
        <dbReference type="PIRSR" id="PIRSR005096-1"/>
    </source>
</evidence>
<dbReference type="GO" id="GO:0006006">
    <property type="term" value="P:glucose metabolic process"/>
    <property type="evidence" value="ECO:0007669"/>
    <property type="project" value="TreeGrafter"/>
</dbReference>
<dbReference type="InterPro" id="IPR008183">
    <property type="entry name" value="Aldose_1/G6P_1-epimerase"/>
</dbReference>
<evidence type="ECO:0000256" key="3">
    <source>
        <dbReference type="ARBA" id="ARBA00006206"/>
    </source>
</evidence>
<evidence type="ECO:0000256" key="11">
    <source>
        <dbReference type="PIRSR" id="PIRSR005096-3"/>
    </source>
</evidence>
<comment type="catalytic activity">
    <reaction evidence="1 8">
        <text>alpha-D-glucose = beta-D-glucose</text>
        <dbReference type="Rhea" id="RHEA:10264"/>
        <dbReference type="ChEBI" id="CHEBI:15903"/>
        <dbReference type="ChEBI" id="CHEBI:17925"/>
        <dbReference type="EC" id="5.1.3.3"/>
    </reaction>
</comment>
<keyword evidence="6 8" id="KW-0413">Isomerase</keyword>
<organism evidence="12 13">
    <name type="scientific">Enterococcus aquimarinus</name>
    <dbReference type="NCBI Taxonomy" id="328396"/>
    <lineage>
        <taxon>Bacteria</taxon>
        <taxon>Bacillati</taxon>
        <taxon>Bacillota</taxon>
        <taxon>Bacilli</taxon>
        <taxon>Lactobacillales</taxon>
        <taxon>Enterococcaceae</taxon>
        <taxon>Enterococcus</taxon>
    </lineage>
</organism>
<accession>A0A1L8QTE7</accession>
<comment type="similarity">
    <text evidence="3 8">Belongs to the aldose epimerase family.</text>
</comment>
<evidence type="ECO:0000313" key="13">
    <source>
        <dbReference type="Proteomes" id="UP000182149"/>
    </source>
</evidence>
<dbReference type="STRING" id="328396.RU93_GL001957"/>
<dbReference type="OrthoDB" id="9779408at2"/>
<dbReference type="InterPro" id="IPR015443">
    <property type="entry name" value="Aldose_1-epimerase"/>
</dbReference>
<dbReference type="GO" id="GO:0004034">
    <property type="term" value="F:aldose 1-epimerase activity"/>
    <property type="evidence" value="ECO:0007669"/>
    <property type="project" value="UniProtKB-EC"/>
</dbReference>
<dbReference type="InterPro" id="IPR011013">
    <property type="entry name" value="Gal_mutarotase_sf_dom"/>
</dbReference>
<evidence type="ECO:0000256" key="2">
    <source>
        <dbReference type="ARBA" id="ARBA00005028"/>
    </source>
</evidence>
<evidence type="ECO:0000256" key="7">
    <source>
        <dbReference type="ARBA" id="ARBA00023277"/>
    </source>
</evidence>
<dbReference type="InterPro" id="IPR014718">
    <property type="entry name" value="GH-type_carb-bd"/>
</dbReference>
<evidence type="ECO:0000313" key="12">
    <source>
        <dbReference type="EMBL" id="OJG10744.1"/>
    </source>
</evidence>
<comment type="pathway">
    <text evidence="2 8">Carbohydrate metabolism; hexose metabolism.</text>
</comment>
<dbReference type="GO" id="GO:0030246">
    <property type="term" value="F:carbohydrate binding"/>
    <property type="evidence" value="ECO:0007669"/>
    <property type="project" value="InterPro"/>
</dbReference>
<name>A0A1L8QTE7_9ENTE</name>
<keyword evidence="13" id="KW-1185">Reference proteome</keyword>
<feature type="binding site" evidence="11">
    <location>
        <begin position="79"/>
        <end position="80"/>
    </location>
    <ligand>
        <name>beta-D-galactose</name>
        <dbReference type="ChEBI" id="CHEBI:27667"/>
    </ligand>
</feature>
<dbReference type="Gene3D" id="2.70.98.10">
    <property type="match status" value="1"/>
</dbReference>
<proteinExistence type="inferred from homology"/>
<evidence type="ECO:0000256" key="4">
    <source>
        <dbReference type="ARBA" id="ARBA00013185"/>
    </source>
</evidence>
<dbReference type="PANTHER" id="PTHR10091">
    <property type="entry name" value="ALDOSE-1-EPIMERASE"/>
    <property type="match status" value="1"/>
</dbReference>
<feature type="active site" description="Proton acceptor" evidence="9">
    <location>
        <position position="315"/>
    </location>
</feature>
<gene>
    <name evidence="12" type="ORF">RU93_GL001957</name>
</gene>
<dbReference type="CDD" id="cd09019">
    <property type="entry name" value="galactose_mutarotase_like"/>
    <property type="match status" value="1"/>
</dbReference>
<comment type="caution">
    <text evidence="12">The sequence shown here is derived from an EMBL/GenBank/DDBJ whole genome shotgun (WGS) entry which is preliminary data.</text>
</comment>
<evidence type="ECO:0000256" key="5">
    <source>
        <dbReference type="ARBA" id="ARBA00014165"/>
    </source>
</evidence>
<dbReference type="PANTHER" id="PTHR10091:SF0">
    <property type="entry name" value="GALACTOSE MUTAROTASE"/>
    <property type="match status" value="1"/>
</dbReference>
<feature type="active site" description="Proton donor" evidence="9">
    <location>
        <position position="178"/>
    </location>
</feature>
<dbReference type="PROSITE" id="PS00545">
    <property type="entry name" value="ALDOSE_1_EPIMERASE"/>
    <property type="match status" value="1"/>
</dbReference>
<sequence>MKKELFGVTTGGKTVYLYTFENKNGMKMTVSDFGAVLTHLWVPGKDGQLVDVVLGYDQLAQYENNNNVYFGATIGRNANRIDQGKFEIDGQVYQVDQNEGENQLHGGFSGYHTRPWLVKEVDELNQKIVFLLFSPDGDQGFPGNLSLEVSYQLTDLNELIISYTGESDKKTVFNPTNHTYFNLNGHANGTILEHLLQLDCSYYTPVKDSKSIPTGEVLPVANTPMDFKQSKKIGRDINQIAEQLQLTGGYDHNYVLDETKQETEAFVHLIGDQTGISLKGYTNLPGVQLYTGNFIEQEAGKNGVNYQKYSGLCLETQFFPDAVNQVNFKSPYIEENVQTVYETSYCFDA</sequence>
<dbReference type="InterPro" id="IPR047215">
    <property type="entry name" value="Galactose_mutarotase-like"/>
</dbReference>
<dbReference type="EC" id="5.1.3.3" evidence="4 8"/>
<dbReference type="PIRSF" id="PIRSF005096">
    <property type="entry name" value="GALM"/>
    <property type="match status" value="1"/>
</dbReference>
<evidence type="ECO:0000256" key="8">
    <source>
        <dbReference type="PIRNR" id="PIRNR005096"/>
    </source>
</evidence>
<dbReference type="NCBIfam" id="NF008277">
    <property type="entry name" value="PRK11055.1"/>
    <property type="match status" value="1"/>
</dbReference>
<evidence type="ECO:0000256" key="1">
    <source>
        <dbReference type="ARBA" id="ARBA00001614"/>
    </source>
</evidence>
<evidence type="ECO:0000256" key="6">
    <source>
        <dbReference type="ARBA" id="ARBA00023235"/>
    </source>
</evidence>
<dbReference type="EMBL" id="JXKD01000006">
    <property type="protein sequence ID" value="OJG10744.1"/>
    <property type="molecule type" value="Genomic_DNA"/>
</dbReference>
<protein>
    <recommendedName>
        <fullName evidence="5 8">Aldose 1-epimerase</fullName>
        <ecNumber evidence="4 8">5.1.3.3</ecNumber>
    </recommendedName>
</protein>
<reference evidence="12 13" key="1">
    <citation type="submission" date="2014-12" db="EMBL/GenBank/DDBJ databases">
        <title>Draft genome sequences of 29 type strains of Enterococci.</title>
        <authorList>
            <person name="Zhong Z."/>
            <person name="Sun Z."/>
            <person name="Liu W."/>
            <person name="Zhang W."/>
            <person name="Zhang H."/>
        </authorList>
    </citation>
    <scope>NUCLEOTIDE SEQUENCE [LARGE SCALE GENOMIC DNA]</scope>
    <source>
        <strain evidence="12 13">DSM 17690</strain>
    </source>
</reference>
<feature type="binding site" evidence="11">
    <location>
        <begin position="178"/>
        <end position="180"/>
    </location>
    <ligand>
        <name>beta-D-galactose</name>
        <dbReference type="ChEBI" id="CHEBI:27667"/>
    </ligand>
</feature>
<dbReference type="InterPro" id="IPR018052">
    <property type="entry name" value="Ald1_epimerase_CS"/>
</dbReference>
<dbReference type="RefSeq" id="WP_071874664.1">
    <property type="nucleotide sequence ID" value="NZ_JBHSHF010000021.1"/>
</dbReference>
<dbReference type="Pfam" id="PF01263">
    <property type="entry name" value="Aldose_epim"/>
    <property type="match status" value="1"/>
</dbReference>